<dbReference type="KEGG" id="ffu:CLAFUR5_07313"/>
<dbReference type="GeneID" id="71987191"/>
<protein>
    <submittedName>
        <fullName evidence="6">C6 transcription factor asaR</fullName>
    </submittedName>
</protein>
<proteinExistence type="predicted"/>
<dbReference type="InterPro" id="IPR007219">
    <property type="entry name" value="XnlR_reg_dom"/>
</dbReference>
<evidence type="ECO:0000259" key="5">
    <source>
        <dbReference type="SMART" id="SM00906"/>
    </source>
</evidence>
<dbReference type="SMART" id="SM00906">
    <property type="entry name" value="Fungal_trans"/>
    <property type="match status" value="1"/>
</dbReference>
<sequence>MISLLEAQISELAERLSRVEGHVRSGSTTQSEVSRQSTNSSIRKQSSSGSEVDLSEMSFSPISARPASDRSLSLPFALKFNIRSDDQQYSTPERMTAMRDILVRNIDPLLKIVHLASIQYLFDTKCSEARSTPSDARALKFAICFAAAASQEPSDSNVFSSPSHGSPAKTYAHNFEISLLKAQFMSNPTVTGLQALTIYLICGAQFLDKTYVWSLTAVLVRLAMKLKLHRDPDSQQGLAYRDGEYRRRLWWHICSLDASTADARNTDPMVYERQCSTRFPAAVQNSTINQTVPKGSPETLFATHSPDMFHRLIRFEITYYTRTILFSDTCNEENDFPVLPADGKLSIIDSLEKTLEDKYYRRCHYKSATCRIAITSSKITVAKLKLKIRQASTACQKYFTSAGAEQTITACIEIVEVTQTLRTDPALASWTWLWPRDTDLDAATTSLQTLHQARTRPAITQKAWTAIDAFFANIKSDSDLIRDIQYSRLIALRNKAQKGKCKPSTVSPLGRSEGRARRKSMSIDVSGEEVVRSFSMPCDALGTMSAPTSAKHGTFDSVSSKTSGGTSAAWSAESAGPAWPLPGKRGSMVLDFMI</sequence>
<organism evidence="6 7">
    <name type="scientific">Passalora fulva</name>
    <name type="common">Tomato leaf mold</name>
    <name type="synonym">Cladosporium fulvum</name>
    <dbReference type="NCBI Taxonomy" id="5499"/>
    <lineage>
        <taxon>Eukaryota</taxon>
        <taxon>Fungi</taxon>
        <taxon>Dikarya</taxon>
        <taxon>Ascomycota</taxon>
        <taxon>Pezizomycotina</taxon>
        <taxon>Dothideomycetes</taxon>
        <taxon>Dothideomycetidae</taxon>
        <taxon>Mycosphaerellales</taxon>
        <taxon>Mycosphaerellaceae</taxon>
        <taxon>Fulvia</taxon>
    </lineage>
</organism>
<evidence type="ECO:0000313" key="7">
    <source>
        <dbReference type="Proteomes" id="UP000756132"/>
    </source>
</evidence>
<dbReference type="GO" id="GO:0006351">
    <property type="term" value="P:DNA-templated transcription"/>
    <property type="evidence" value="ECO:0007669"/>
    <property type="project" value="InterPro"/>
</dbReference>
<dbReference type="CDD" id="cd12148">
    <property type="entry name" value="fungal_TF_MHR"/>
    <property type="match status" value="1"/>
</dbReference>
<dbReference type="PANTHER" id="PTHR31001">
    <property type="entry name" value="UNCHARACTERIZED TRANSCRIPTIONAL REGULATORY PROTEIN"/>
    <property type="match status" value="1"/>
</dbReference>
<dbReference type="PANTHER" id="PTHR31001:SF50">
    <property type="entry name" value="ZN(II)2CYS6 TRANSCRIPTION FACTOR (EUROFUNG)"/>
    <property type="match status" value="1"/>
</dbReference>
<gene>
    <name evidence="6" type="ORF">CLAFUR5_07313</name>
</gene>
<accession>A0A9Q8UQQ9</accession>
<reference evidence="6" key="1">
    <citation type="submission" date="2021-12" db="EMBL/GenBank/DDBJ databases">
        <authorList>
            <person name="Zaccaron A."/>
            <person name="Stergiopoulos I."/>
        </authorList>
    </citation>
    <scope>NUCLEOTIDE SEQUENCE</scope>
    <source>
        <strain evidence="6">Race5_Kim</strain>
    </source>
</reference>
<feature type="domain" description="Xylanolytic transcriptional activator regulatory" evidence="5">
    <location>
        <begin position="212"/>
        <end position="286"/>
    </location>
</feature>
<comment type="subcellular location">
    <subcellularLocation>
        <location evidence="1">Nucleus</location>
    </subcellularLocation>
</comment>
<feature type="region of interest" description="Disordered" evidence="4">
    <location>
        <begin position="501"/>
        <end position="522"/>
    </location>
</feature>
<reference evidence="6" key="2">
    <citation type="journal article" date="2022" name="Microb. Genom.">
        <title>A chromosome-scale genome assembly of the tomato pathogen Cladosporium fulvum reveals a compartmentalized genome architecture and the presence of a dispensable chromosome.</title>
        <authorList>
            <person name="Zaccaron A.Z."/>
            <person name="Chen L.H."/>
            <person name="Samaras A."/>
            <person name="Stergiopoulos I."/>
        </authorList>
    </citation>
    <scope>NUCLEOTIDE SEQUENCE</scope>
    <source>
        <strain evidence="6">Race5_Kim</strain>
    </source>
</reference>
<feature type="region of interest" description="Disordered" evidence="4">
    <location>
        <begin position="20"/>
        <end position="55"/>
    </location>
</feature>
<dbReference type="EMBL" id="CP090168">
    <property type="protein sequence ID" value="UJO18925.1"/>
    <property type="molecule type" value="Genomic_DNA"/>
</dbReference>
<keyword evidence="7" id="KW-1185">Reference proteome</keyword>
<dbReference type="Proteomes" id="UP000756132">
    <property type="component" value="Chromosome 6"/>
</dbReference>
<feature type="compositionally biased region" description="Polar residues" evidence="4">
    <location>
        <begin position="25"/>
        <end position="50"/>
    </location>
</feature>
<dbReference type="RefSeq" id="XP_047763291.1">
    <property type="nucleotide sequence ID" value="XM_047906461.1"/>
</dbReference>
<dbReference type="AlphaFoldDB" id="A0A9Q8UQQ9"/>
<evidence type="ECO:0000256" key="3">
    <source>
        <dbReference type="ARBA" id="ARBA00023242"/>
    </source>
</evidence>
<dbReference type="GO" id="GO:0008270">
    <property type="term" value="F:zinc ion binding"/>
    <property type="evidence" value="ECO:0007669"/>
    <property type="project" value="InterPro"/>
</dbReference>
<dbReference type="InterPro" id="IPR050613">
    <property type="entry name" value="Sec_Metabolite_Reg"/>
</dbReference>
<dbReference type="Pfam" id="PF04082">
    <property type="entry name" value="Fungal_trans"/>
    <property type="match status" value="1"/>
</dbReference>
<evidence type="ECO:0000256" key="1">
    <source>
        <dbReference type="ARBA" id="ARBA00004123"/>
    </source>
</evidence>
<name>A0A9Q8UQQ9_PASFU</name>
<dbReference type="OrthoDB" id="435881at2759"/>
<evidence type="ECO:0000313" key="6">
    <source>
        <dbReference type="EMBL" id="UJO18925.1"/>
    </source>
</evidence>
<keyword evidence="2" id="KW-0479">Metal-binding</keyword>
<dbReference type="GO" id="GO:0005634">
    <property type="term" value="C:nucleus"/>
    <property type="evidence" value="ECO:0007669"/>
    <property type="project" value="UniProtKB-SubCell"/>
</dbReference>
<dbReference type="GO" id="GO:0003677">
    <property type="term" value="F:DNA binding"/>
    <property type="evidence" value="ECO:0007669"/>
    <property type="project" value="InterPro"/>
</dbReference>
<evidence type="ECO:0000256" key="2">
    <source>
        <dbReference type="ARBA" id="ARBA00022723"/>
    </source>
</evidence>
<evidence type="ECO:0000256" key="4">
    <source>
        <dbReference type="SAM" id="MobiDB-lite"/>
    </source>
</evidence>
<keyword evidence="3" id="KW-0539">Nucleus</keyword>